<keyword evidence="1" id="KW-0812">Transmembrane</keyword>
<protein>
    <submittedName>
        <fullName evidence="2">Uncharacterized protein</fullName>
    </submittedName>
</protein>
<dbReference type="Proteomes" id="UP000004095">
    <property type="component" value="Unassembled WGS sequence"/>
</dbReference>
<dbReference type="AlphaFoldDB" id="A1ZF34"/>
<reference evidence="2 3" key="1">
    <citation type="submission" date="2007-01" db="EMBL/GenBank/DDBJ databases">
        <authorList>
            <person name="Haygood M."/>
            <person name="Podell S."/>
            <person name="Anderson C."/>
            <person name="Hopkinson B."/>
            <person name="Roe K."/>
            <person name="Barbeau K."/>
            <person name="Gaasterland T."/>
            <person name="Ferriera S."/>
            <person name="Johnson J."/>
            <person name="Kravitz S."/>
            <person name="Beeson K."/>
            <person name="Sutton G."/>
            <person name="Rogers Y.-H."/>
            <person name="Friedman R."/>
            <person name="Frazier M."/>
            <person name="Venter J.C."/>
        </authorList>
    </citation>
    <scope>NUCLEOTIDE SEQUENCE [LARGE SCALE GENOMIC DNA]</scope>
    <source>
        <strain evidence="2 3">ATCC 23134</strain>
    </source>
</reference>
<sequence>MFKTCWVKTARHHYKSKIRLFVGFKNYSGYFPWAISYYAIA</sequence>
<organism evidence="2 3">
    <name type="scientific">Microscilla marina ATCC 23134</name>
    <dbReference type="NCBI Taxonomy" id="313606"/>
    <lineage>
        <taxon>Bacteria</taxon>
        <taxon>Pseudomonadati</taxon>
        <taxon>Bacteroidota</taxon>
        <taxon>Cytophagia</taxon>
        <taxon>Cytophagales</taxon>
        <taxon>Microscillaceae</taxon>
        <taxon>Microscilla</taxon>
    </lineage>
</organism>
<dbReference type="EMBL" id="AAWS01000004">
    <property type="protein sequence ID" value="EAY31135.1"/>
    <property type="molecule type" value="Genomic_DNA"/>
</dbReference>
<gene>
    <name evidence="2" type="ORF">M23134_07543</name>
</gene>
<feature type="transmembrane region" description="Helical" evidence="1">
    <location>
        <begin position="20"/>
        <end position="40"/>
    </location>
</feature>
<evidence type="ECO:0000256" key="1">
    <source>
        <dbReference type="SAM" id="Phobius"/>
    </source>
</evidence>
<keyword evidence="1" id="KW-1133">Transmembrane helix</keyword>
<accession>A1ZF34</accession>
<name>A1ZF34_MICM2</name>
<keyword evidence="1" id="KW-0472">Membrane</keyword>
<evidence type="ECO:0000313" key="2">
    <source>
        <dbReference type="EMBL" id="EAY31135.1"/>
    </source>
</evidence>
<evidence type="ECO:0000313" key="3">
    <source>
        <dbReference type="Proteomes" id="UP000004095"/>
    </source>
</evidence>
<comment type="caution">
    <text evidence="2">The sequence shown here is derived from an EMBL/GenBank/DDBJ whole genome shotgun (WGS) entry which is preliminary data.</text>
</comment>
<keyword evidence="3" id="KW-1185">Reference proteome</keyword>
<proteinExistence type="predicted"/>